<sequence>MPTFSNRGRVPGTTYILRQRSITSRPPVSQLVHGGTLPMGPFCFFQNWVVGGENIVAGKPARRILSLLEKSSHNPTHLNSTLDSPTLSLMSYSSCGSGAV</sequence>
<reference evidence="1 2" key="1">
    <citation type="submission" date="2024-01" db="EMBL/GenBank/DDBJ databases">
        <title>The genomes of 5 underutilized Papilionoideae crops provide insights into root nodulation and disease resistanc.</title>
        <authorList>
            <person name="Jiang F."/>
        </authorList>
    </citation>
    <scope>NUCLEOTIDE SEQUENCE [LARGE SCALE GENOMIC DNA]</scope>
    <source>
        <strain evidence="1">LVBAO_FW01</strain>
        <tissue evidence="1">Leaves</tissue>
    </source>
</reference>
<proteinExistence type="predicted"/>
<evidence type="ECO:0000313" key="2">
    <source>
        <dbReference type="Proteomes" id="UP001367508"/>
    </source>
</evidence>
<comment type="caution">
    <text evidence="1">The sequence shown here is derived from an EMBL/GenBank/DDBJ whole genome shotgun (WGS) entry which is preliminary data.</text>
</comment>
<dbReference type="Proteomes" id="UP001367508">
    <property type="component" value="Unassembled WGS sequence"/>
</dbReference>
<evidence type="ECO:0000313" key="1">
    <source>
        <dbReference type="EMBL" id="KAK7361450.1"/>
    </source>
</evidence>
<dbReference type="AlphaFoldDB" id="A0AAN9MUT7"/>
<gene>
    <name evidence="1" type="ORF">VNO77_03515</name>
</gene>
<organism evidence="1 2">
    <name type="scientific">Canavalia gladiata</name>
    <name type="common">Sword bean</name>
    <name type="synonym">Dolichos gladiatus</name>
    <dbReference type="NCBI Taxonomy" id="3824"/>
    <lineage>
        <taxon>Eukaryota</taxon>
        <taxon>Viridiplantae</taxon>
        <taxon>Streptophyta</taxon>
        <taxon>Embryophyta</taxon>
        <taxon>Tracheophyta</taxon>
        <taxon>Spermatophyta</taxon>
        <taxon>Magnoliopsida</taxon>
        <taxon>eudicotyledons</taxon>
        <taxon>Gunneridae</taxon>
        <taxon>Pentapetalae</taxon>
        <taxon>rosids</taxon>
        <taxon>fabids</taxon>
        <taxon>Fabales</taxon>
        <taxon>Fabaceae</taxon>
        <taxon>Papilionoideae</taxon>
        <taxon>50 kb inversion clade</taxon>
        <taxon>NPAAA clade</taxon>
        <taxon>indigoferoid/millettioid clade</taxon>
        <taxon>Phaseoleae</taxon>
        <taxon>Canavalia</taxon>
    </lineage>
</organism>
<dbReference type="EMBL" id="JAYMYQ010000001">
    <property type="protein sequence ID" value="KAK7361450.1"/>
    <property type="molecule type" value="Genomic_DNA"/>
</dbReference>
<name>A0AAN9MUT7_CANGL</name>
<protein>
    <submittedName>
        <fullName evidence="1">Uncharacterized protein</fullName>
    </submittedName>
</protein>
<keyword evidence="2" id="KW-1185">Reference proteome</keyword>
<accession>A0AAN9MUT7</accession>